<dbReference type="AlphaFoldDB" id="A0AAD9TYW8"/>
<dbReference type="Proteomes" id="UP001280121">
    <property type="component" value="Unassembled WGS sequence"/>
</dbReference>
<name>A0AAD9TYW8_9ROSI</name>
<feature type="compositionally biased region" description="Basic and acidic residues" evidence="1">
    <location>
        <begin position="22"/>
        <end position="45"/>
    </location>
</feature>
<reference evidence="2" key="1">
    <citation type="journal article" date="2023" name="Plant J.">
        <title>Genome sequences and population genomics provide insights into the demographic history, inbreeding, and mutation load of two 'living fossil' tree species of Dipteronia.</title>
        <authorList>
            <person name="Feng Y."/>
            <person name="Comes H.P."/>
            <person name="Chen J."/>
            <person name="Zhu S."/>
            <person name="Lu R."/>
            <person name="Zhang X."/>
            <person name="Li P."/>
            <person name="Qiu J."/>
            <person name="Olsen K.M."/>
            <person name="Qiu Y."/>
        </authorList>
    </citation>
    <scope>NUCLEOTIDE SEQUENCE</scope>
    <source>
        <strain evidence="2">KIB01</strain>
    </source>
</reference>
<evidence type="ECO:0000313" key="3">
    <source>
        <dbReference type="Proteomes" id="UP001280121"/>
    </source>
</evidence>
<proteinExistence type="predicted"/>
<evidence type="ECO:0000313" key="2">
    <source>
        <dbReference type="EMBL" id="KAK2644502.1"/>
    </source>
</evidence>
<feature type="region of interest" description="Disordered" evidence="1">
    <location>
        <begin position="22"/>
        <end position="58"/>
    </location>
</feature>
<protein>
    <submittedName>
        <fullName evidence="2">Uncharacterized protein</fullName>
    </submittedName>
</protein>
<gene>
    <name evidence="2" type="ORF">Ddye_019697</name>
</gene>
<dbReference type="EMBL" id="JANJYI010000006">
    <property type="protein sequence ID" value="KAK2644502.1"/>
    <property type="molecule type" value="Genomic_DNA"/>
</dbReference>
<evidence type="ECO:0000256" key="1">
    <source>
        <dbReference type="SAM" id="MobiDB-lite"/>
    </source>
</evidence>
<comment type="caution">
    <text evidence="2">The sequence shown here is derived from an EMBL/GenBank/DDBJ whole genome shotgun (WGS) entry which is preliminary data.</text>
</comment>
<accession>A0AAD9TYW8</accession>
<sequence length="71" mass="7864">MALISSFLGCFSPDSRKVACEAETGTENRFRKPEAETETETGSKLKKDKSKKRSPPIPVTYFPIGSRLSLL</sequence>
<keyword evidence="3" id="KW-1185">Reference proteome</keyword>
<organism evidence="2 3">
    <name type="scientific">Dipteronia dyeriana</name>
    <dbReference type="NCBI Taxonomy" id="168575"/>
    <lineage>
        <taxon>Eukaryota</taxon>
        <taxon>Viridiplantae</taxon>
        <taxon>Streptophyta</taxon>
        <taxon>Embryophyta</taxon>
        <taxon>Tracheophyta</taxon>
        <taxon>Spermatophyta</taxon>
        <taxon>Magnoliopsida</taxon>
        <taxon>eudicotyledons</taxon>
        <taxon>Gunneridae</taxon>
        <taxon>Pentapetalae</taxon>
        <taxon>rosids</taxon>
        <taxon>malvids</taxon>
        <taxon>Sapindales</taxon>
        <taxon>Sapindaceae</taxon>
        <taxon>Hippocastanoideae</taxon>
        <taxon>Acereae</taxon>
        <taxon>Dipteronia</taxon>
    </lineage>
</organism>